<feature type="region of interest" description="Disordered" evidence="2">
    <location>
        <begin position="1"/>
        <end position="52"/>
    </location>
</feature>
<gene>
    <name evidence="3" type="ORF">AB406_1567</name>
</gene>
<evidence type="ECO:0008006" key="5">
    <source>
        <dbReference type="Google" id="ProtNLM"/>
    </source>
</evidence>
<dbReference type="Pfam" id="PF03993">
    <property type="entry name" value="DUF349"/>
    <property type="match status" value="5"/>
</dbReference>
<dbReference type="RefSeq" id="WP_079207689.1">
    <property type="nucleotide sequence ID" value="NZ_CP011859.1"/>
</dbReference>
<feature type="compositionally biased region" description="Polar residues" evidence="2">
    <location>
        <begin position="1"/>
        <end position="20"/>
    </location>
</feature>
<feature type="coiled-coil region" evidence="1">
    <location>
        <begin position="535"/>
        <end position="596"/>
    </location>
</feature>
<dbReference type="AlphaFoldDB" id="A0A1S7DTX3"/>
<evidence type="ECO:0000256" key="1">
    <source>
        <dbReference type="SAM" id="Coils"/>
    </source>
</evidence>
<evidence type="ECO:0000313" key="4">
    <source>
        <dbReference type="Proteomes" id="UP000189883"/>
    </source>
</evidence>
<feature type="coiled-coil region" evidence="1">
    <location>
        <begin position="69"/>
        <end position="96"/>
    </location>
</feature>
<protein>
    <recommendedName>
        <fullName evidence="5">DUF349 domain-containing protein</fullName>
    </recommendedName>
</protein>
<evidence type="ECO:0000256" key="2">
    <source>
        <dbReference type="SAM" id="MobiDB-lite"/>
    </source>
</evidence>
<evidence type="ECO:0000313" key="3">
    <source>
        <dbReference type="EMBL" id="AQY22511.1"/>
    </source>
</evidence>
<accession>A0A1S7DTX3</accession>
<dbReference type="InterPro" id="IPR007139">
    <property type="entry name" value="DUF349"/>
</dbReference>
<dbReference type="Proteomes" id="UP000189883">
    <property type="component" value="Chromosome"/>
</dbReference>
<organism evidence="3 4">
    <name type="scientific">Riemerella anatipestifer</name>
    <name type="common">Moraxella anatipestifer</name>
    <dbReference type="NCBI Taxonomy" id="34085"/>
    <lineage>
        <taxon>Bacteria</taxon>
        <taxon>Pseudomonadati</taxon>
        <taxon>Bacteroidota</taxon>
        <taxon>Flavobacteriia</taxon>
        <taxon>Flavobacteriales</taxon>
        <taxon>Weeksellaceae</taxon>
        <taxon>Riemerella</taxon>
    </lineage>
</organism>
<sequence length="604" mass="71372">MNKETLNSRQEEPNTPQPNQEIKENTVLEPSSYQESEVEEEDHDDDDHEENEKLSLKELVDKLERLINLENAGEEIQKFNALRKSISEQIDEITENKKQEFEAADNDPSEVFSYEHPLQAKFSALVNIFKEKRDLFIQKQEEEHQKNLEVRLEIVEKLKNLYTNTEPGTDLFRAIREIKEAWANAGKVAKSEFKNLNNNYYHHLNGFYQMLDLNKEYREQEYAHNLEKRQHIIARAKELLVEPLIQKALNELQYLHKLWREEAEPVAEEFRDSTWEEFKEISNQIHDRKTELFAAREAEQKENLEKKNTIIAQIKALGAPEKPNHNYWQKSIKKMEELREEFIKLGSVPRKLSTQNWTDFKQSVRAFNSAKNEFYKGLKQTQINNLEEKYKLIKVAQDNKNSEDWETMVPLFKKLQKDWQAIGHVPRSQANKVWDAFREACNFFFDQYRTKSEAAGDDWNENFKQKKALLEELKKIEKGENSLEVIEDIKNKWNAIGKVPKDKLGINSEFNKTLKQKLKLNNLNEFDIKEEGLSESQITDRARKLKNQITDLEAEVVKLENNLSFFNNPTRENPLLKDTFEKIDDKRAQLESLRITLHQMISGE</sequence>
<name>A0A1S7DTX3_RIEAN</name>
<dbReference type="EMBL" id="CP011859">
    <property type="protein sequence ID" value="AQY22511.1"/>
    <property type="molecule type" value="Genomic_DNA"/>
</dbReference>
<keyword evidence="1" id="KW-0175">Coiled coil</keyword>
<reference evidence="3 4" key="1">
    <citation type="submission" date="2015-06" db="EMBL/GenBank/DDBJ databases">
        <title>R. anatipestifer strain HXb2 is the most virulent strain so far, and the genome sequence would help us uncover the pathogenesis.</title>
        <authorList>
            <person name="Hu Q."/>
            <person name="Qi J."/>
            <person name="Bo H."/>
            <person name="Liu G."/>
            <person name="Tao M."/>
            <person name="Ding Y."/>
            <person name="Xue Y."/>
        </authorList>
    </citation>
    <scope>NUCLEOTIDE SEQUENCE [LARGE SCALE GENOMIC DNA]</scope>
    <source>
        <strain evidence="3 4">HXb2</strain>
    </source>
</reference>
<feature type="compositionally biased region" description="Acidic residues" evidence="2">
    <location>
        <begin position="36"/>
        <end position="49"/>
    </location>
</feature>
<proteinExistence type="predicted"/>